<reference evidence="1 2" key="1">
    <citation type="journal article" date="2022" name="G3 (Bethesda)">
        <title>Whole-genome sequence and methylome profiling of the almond [Prunus dulcis (Mill.) D.A. Webb] cultivar 'Nonpareil'.</title>
        <authorList>
            <person name="D'Amico-Willman K.M."/>
            <person name="Ouma W.Z."/>
            <person name="Meulia T."/>
            <person name="Sideli G.M."/>
            <person name="Gradziel T.M."/>
            <person name="Fresnedo-Ramirez J."/>
        </authorList>
    </citation>
    <scope>NUCLEOTIDE SEQUENCE [LARGE SCALE GENOMIC DNA]</scope>
    <source>
        <strain evidence="1">Clone GOH B32 T37-40</strain>
    </source>
</reference>
<keyword evidence="2" id="KW-1185">Reference proteome</keyword>
<dbReference type="AlphaFoldDB" id="A0AAD4WMG8"/>
<name>A0AAD4WMG8_PRUDU</name>
<evidence type="ECO:0000313" key="1">
    <source>
        <dbReference type="EMBL" id="KAI5346155.1"/>
    </source>
</evidence>
<accession>A0AAD4WMG8</accession>
<comment type="caution">
    <text evidence="1">The sequence shown here is derived from an EMBL/GenBank/DDBJ whole genome shotgun (WGS) entry which is preliminary data.</text>
</comment>
<sequence length="72" mass="7774">MLCLLLKRSDWTLNVLLESSSPPQPFPLGVFPVTDDEDCALEKGVEGDWRLGGLLDFTAVGVLGEGLLSRSV</sequence>
<dbReference type="EMBL" id="JAJFAZ020000002">
    <property type="protein sequence ID" value="KAI5346155.1"/>
    <property type="molecule type" value="Genomic_DNA"/>
</dbReference>
<dbReference type="Proteomes" id="UP001054821">
    <property type="component" value="Chromosome 2"/>
</dbReference>
<evidence type="ECO:0000313" key="2">
    <source>
        <dbReference type="Proteomes" id="UP001054821"/>
    </source>
</evidence>
<organism evidence="1 2">
    <name type="scientific">Prunus dulcis</name>
    <name type="common">Almond</name>
    <name type="synonym">Amygdalus dulcis</name>
    <dbReference type="NCBI Taxonomy" id="3755"/>
    <lineage>
        <taxon>Eukaryota</taxon>
        <taxon>Viridiplantae</taxon>
        <taxon>Streptophyta</taxon>
        <taxon>Embryophyta</taxon>
        <taxon>Tracheophyta</taxon>
        <taxon>Spermatophyta</taxon>
        <taxon>Magnoliopsida</taxon>
        <taxon>eudicotyledons</taxon>
        <taxon>Gunneridae</taxon>
        <taxon>Pentapetalae</taxon>
        <taxon>rosids</taxon>
        <taxon>fabids</taxon>
        <taxon>Rosales</taxon>
        <taxon>Rosaceae</taxon>
        <taxon>Amygdaloideae</taxon>
        <taxon>Amygdaleae</taxon>
        <taxon>Prunus</taxon>
    </lineage>
</organism>
<protein>
    <submittedName>
        <fullName evidence="1">Uncharacterized protein</fullName>
    </submittedName>
</protein>
<proteinExistence type="predicted"/>
<gene>
    <name evidence="1" type="ORF">L3X38_014034</name>
</gene>